<keyword evidence="4" id="KW-1185">Reference proteome</keyword>
<feature type="chain" id="PRO_5047527124" description="Type IV pilus assembly protein PilY1" evidence="2">
    <location>
        <begin position="38"/>
        <end position="1990"/>
    </location>
</feature>
<feature type="region of interest" description="Disordered" evidence="1">
    <location>
        <begin position="1953"/>
        <end position="1975"/>
    </location>
</feature>
<protein>
    <recommendedName>
        <fullName evidence="5">Type IV pilus assembly protein PilY1</fullName>
    </recommendedName>
</protein>
<feature type="signal peptide" evidence="2">
    <location>
        <begin position="1"/>
        <end position="37"/>
    </location>
</feature>
<keyword evidence="2" id="KW-0732">Signal</keyword>
<comment type="caution">
    <text evidence="3">The sequence shown here is derived from an EMBL/GenBank/DDBJ whole genome shotgun (WGS) entry which is preliminary data.</text>
</comment>
<sequence length="1990" mass="211050">MMKPTARYTMKAVGSFTKMLPVVAALSISLVAGPAQADPGNNYCITPAFITSSIPPNLLLMIDNSTSMYDLGYADEGQTDASGNITRQPSYCRDQTYKTNYCSNDSSRTCVQDSNCNNYCSGDSMRYCAANAECASGQTCVLNNSCLNVYVGYFEPNTGYEYDFTNKYFYIPASLPTSCDKYVTNTLCVNFDSGTGEVNKFVAKGNYLNWLAASKFDIEKKILTGGKYATKLCYTSRTCSNDGDCESGQSCASGTCRTNKACLSNGDCESGQTCTAVTPFLMAESRGCVGQPFIKQALTTDFVNYPSTTKPNPNTANELGVTFAVRGPVEINPASPSQGGQTFVYIHQGSVRTEPCDDATTLWNTPGASKTTLQSKIEECINYNPHAGNYCQGDIARLVFPTCASDADCTKPVAAVSGKCTDGTTVCSSDTDCGSTVTPGRCSNNGVACVNDTVCAASTTPGKCSNDASKSCQQASDCTVAAIPGACKLGGGACMSDANCSPTYYCSVRTDKTCTTPGDPCNAGWGTCTANTCSKPAPIAGSSGTCTNPAPTSVGAGTCSNPPPTTSAGGLCNNPPPVPAGTLNYAPCINPSQSGEVKTKIALTETVQTCWQYIGTGSLGSGDITRLTTGGKCTDVYAAYGVCSGNNDKGCGADADCPGALGGTCLKGPNYILPGNPALVCGSSYLGAYYTGSGPTWDKNAWTNTAGQINAFKSYCDANQPSVIDPTDSAASTSSYEKVPALLGGIAVEGQLGPPKGKLLLRLKKDTQPSGLLQEFGDRIRIGAMQFNFAGSATEASSTYGATITTPKVCSNDRYRLCAIDKDCGGTNTCSATTAGSTNLDGSSIIYDVGKGKCSTAVSPTVLCTTAADCSSGERCYANRCWTATSTDCTTDRNCLSSQTCIGDGAGDHVSADALVRKIDDIRANAWTPFAEAYYNAIGYFATVKQCSNSTTQCYTDSDCSSGGLCNKVMGSRTTLKLNSDDYNGNMNPSQFRCQQNYVLLISDGSSTADRNTTASGLADLYHVSAGKPVSWDSTCTNYMGSKNLPILSWLARHLDISKFSTSSTTLTVCSGNTNQICSLDTDCPTGQTCLNIPRNGQDAISTYVVYNGGSNGQTGECSTRQLLSDTAEKGGTRLQVASNPALLSQSLRKVFEELAAKAASGTAASILSNSEGSGANILQAVFYPKKIFNAETSANWVGEMQNLWYYVDPKINNSTIREDTDGNRQLDLVADKVATFIFDTSVNQTMVQLQTDTNGDGIGDGAPTTVDPDVVKSIWRAGKQMWVRDLTLSPRTIYTPLLTGGTEVGSTGLMKFTYGAIGSTSFPDNSTVLQPYMQMSDNTSTVKIMKYIHGFDFPGDTTMRSRTVKIGNIPATNVGNDPTDPYVTNPRDKGIGVWKLGDIISSTPRIQSTGRQNTYDTQLPGGYNDTSYASFIKSNNYKSRGMVYVGANDGMLHAFKLGILDVTASDTTKATLAGTGLGEEQWAFIPKNALPYLKYTSDPDYSHLYFIDGSTIVLDASIGVYTSGTGSCTAATYDQCLKNPIVVDTATNNLDPNKNTWRSILIGGMGLGGASSKTSCTGLNCVQTPLTDPGDTVNNPGLGYSSYFALDVTDPDNPRFMWEFKGDPANNHNLGYATSGPAIVRVGASNKNGKWFAVFGSGPTGPIDTATHQFLGRSNQNLKFFVVDLKTGELLRTIDTGIAEAFSGSLIGGPIDTDRWNAIAPGRYQDDAIYVGYTKKRSTNEWTGGGVLRIMTMESPNPADWEVTPVISDDIGPVPTAIARLQDRNNRDLWLFFGTGRYYYRAGSLIDDYTSHRTLYGVKEPCYNTSTNPGNFLDKTCTDARASGDLTDQSTTLHEGPQPVGWKIDLDASVTDYGAERVVTDTVALTNGAVFFTSFKPTADACGYGGNSFLWALDYNSGLRPPNSTLIGKALIQLSTGEFKEVDLSQAFTDKGNRRMGVPMTGKPPGDAPPILSTSGNKPIKRILHIQER</sequence>
<organism evidence="3 4">
    <name type="scientific">Geomobilimonas luticola</name>
    <dbReference type="NCBI Taxonomy" id="1114878"/>
    <lineage>
        <taxon>Bacteria</taxon>
        <taxon>Pseudomonadati</taxon>
        <taxon>Thermodesulfobacteriota</taxon>
        <taxon>Desulfuromonadia</taxon>
        <taxon>Geobacterales</taxon>
        <taxon>Geobacteraceae</taxon>
        <taxon>Geomobilimonas</taxon>
    </lineage>
</organism>
<proteinExistence type="predicted"/>
<gene>
    <name evidence="3" type="ORF">KI810_07125</name>
</gene>
<dbReference type="RefSeq" id="WP_214174816.1">
    <property type="nucleotide sequence ID" value="NZ_JAHCVK010000002.1"/>
</dbReference>
<evidence type="ECO:0008006" key="5">
    <source>
        <dbReference type="Google" id="ProtNLM"/>
    </source>
</evidence>
<reference evidence="3 4" key="1">
    <citation type="submission" date="2021-05" db="EMBL/GenBank/DDBJ databases">
        <title>The draft genome of Geobacter luticola JCM 17780.</title>
        <authorList>
            <person name="Xu Z."/>
            <person name="Masuda Y."/>
            <person name="Itoh H."/>
            <person name="Senoo K."/>
        </authorList>
    </citation>
    <scope>NUCLEOTIDE SEQUENCE [LARGE SCALE GENOMIC DNA]</scope>
    <source>
        <strain evidence="3 4">JCM 17780</strain>
    </source>
</reference>
<name>A0ABS5SBT6_9BACT</name>
<dbReference type="EMBL" id="JAHCVK010000002">
    <property type="protein sequence ID" value="MBT0652822.1"/>
    <property type="molecule type" value="Genomic_DNA"/>
</dbReference>
<accession>A0ABS5SBT6</accession>
<evidence type="ECO:0000256" key="1">
    <source>
        <dbReference type="SAM" id="MobiDB-lite"/>
    </source>
</evidence>
<evidence type="ECO:0000313" key="4">
    <source>
        <dbReference type="Proteomes" id="UP000756860"/>
    </source>
</evidence>
<evidence type="ECO:0000313" key="3">
    <source>
        <dbReference type="EMBL" id="MBT0652822.1"/>
    </source>
</evidence>
<evidence type="ECO:0000256" key="2">
    <source>
        <dbReference type="SAM" id="SignalP"/>
    </source>
</evidence>
<dbReference type="Proteomes" id="UP000756860">
    <property type="component" value="Unassembled WGS sequence"/>
</dbReference>